<dbReference type="Proteomes" id="UP000228614">
    <property type="component" value="Unassembled WGS sequence"/>
</dbReference>
<evidence type="ECO:0000256" key="1">
    <source>
        <dbReference type="SAM" id="Phobius"/>
    </source>
</evidence>
<feature type="transmembrane region" description="Helical" evidence="1">
    <location>
        <begin position="61"/>
        <end position="77"/>
    </location>
</feature>
<feature type="transmembrane region" description="Helical" evidence="1">
    <location>
        <begin position="311"/>
        <end position="331"/>
    </location>
</feature>
<feature type="non-terminal residue" evidence="2">
    <location>
        <position position="338"/>
    </location>
</feature>
<feature type="transmembrane region" description="Helical" evidence="1">
    <location>
        <begin position="114"/>
        <end position="134"/>
    </location>
</feature>
<feature type="transmembrane region" description="Helical" evidence="1">
    <location>
        <begin position="83"/>
        <end position="102"/>
    </location>
</feature>
<keyword evidence="1" id="KW-0812">Transmembrane</keyword>
<comment type="caution">
    <text evidence="2">The sequence shown here is derived from an EMBL/GenBank/DDBJ whole genome shotgun (WGS) entry which is preliminary data.</text>
</comment>
<accession>A0A2H0V6U4</accession>
<feature type="transmembrane region" description="Helical" evidence="1">
    <location>
        <begin position="247"/>
        <end position="266"/>
    </location>
</feature>
<dbReference type="EMBL" id="PFAN01000102">
    <property type="protein sequence ID" value="PIR94827.1"/>
    <property type="molecule type" value="Genomic_DNA"/>
</dbReference>
<sequence>VLAKLAGNVGGRFAVLNSPSFNTIGGASEPFALFAAAVFVLSVALYSYNVRGRKKLLLSSLKYYIAGLLSLVVLVIINFTLSWVALVISLAFLFIFALYIVYLNRDDESITVEVNITPALSFFVLGLLFLFLFGGTGSLFGVNLPREAVLPVDTAKTIAWSNFKTNPVFGYGPGAFSYAFSAARPADFNSSQFWQLRFDKSPAYILELVSTVGIVGVLAYVAIIGVYLFVTFMFLRNIFRTSQEESYVAFGFAFMSLSLFITQILYLTNTVLLFMFWFSIAIAMINWRFAFSKIFVTKEIDLQKYKDMSPVLTVVLVVVIFIFVLIAFLQAKYYLADI</sequence>
<keyword evidence="1" id="KW-0472">Membrane</keyword>
<evidence type="ECO:0000313" key="3">
    <source>
        <dbReference type="Proteomes" id="UP000228614"/>
    </source>
</evidence>
<feature type="non-terminal residue" evidence="2">
    <location>
        <position position="1"/>
    </location>
</feature>
<feature type="transmembrane region" description="Helical" evidence="1">
    <location>
        <begin position="31"/>
        <end position="49"/>
    </location>
</feature>
<organism evidence="2 3">
    <name type="scientific">Candidatus Falkowbacteria bacterium CG10_big_fil_rev_8_21_14_0_10_37_6</name>
    <dbReference type="NCBI Taxonomy" id="1974563"/>
    <lineage>
        <taxon>Bacteria</taxon>
        <taxon>Candidatus Falkowiibacteriota</taxon>
    </lineage>
</organism>
<feature type="transmembrane region" description="Helical" evidence="1">
    <location>
        <begin position="272"/>
        <end position="291"/>
    </location>
</feature>
<name>A0A2H0V6U4_9BACT</name>
<reference evidence="3" key="1">
    <citation type="submission" date="2017-09" db="EMBL/GenBank/DDBJ databases">
        <title>Depth-based differentiation of microbial function through sediment-hosted aquifers and enrichment of novel symbionts in the deep terrestrial subsurface.</title>
        <authorList>
            <person name="Probst A.J."/>
            <person name="Ladd B."/>
            <person name="Jarett J.K."/>
            <person name="Geller-Mcgrath D.E."/>
            <person name="Sieber C.M.K."/>
            <person name="Emerson J.B."/>
            <person name="Anantharaman K."/>
            <person name="Thomas B.C."/>
            <person name="Malmstrom R."/>
            <person name="Stieglmeier M."/>
            <person name="Klingl A."/>
            <person name="Woyke T."/>
            <person name="Ryan C.M."/>
            <person name="Banfield J.F."/>
        </authorList>
    </citation>
    <scope>NUCLEOTIDE SEQUENCE [LARGE SCALE GENOMIC DNA]</scope>
</reference>
<evidence type="ECO:0000313" key="2">
    <source>
        <dbReference type="EMBL" id="PIR94827.1"/>
    </source>
</evidence>
<gene>
    <name evidence="2" type="ORF">COT95_02060</name>
</gene>
<dbReference type="AlphaFoldDB" id="A0A2H0V6U4"/>
<protein>
    <submittedName>
        <fullName evidence="2">Uncharacterized protein</fullName>
    </submittedName>
</protein>
<keyword evidence="1" id="KW-1133">Transmembrane helix</keyword>
<feature type="transmembrane region" description="Helical" evidence="1">
    <location>
        <begin position="208"/>
        <end position="235"/>
    </location>
</feature>
<proteinExistence type="predicted"/>